<dbReference type="AlphaFoldDB" id="A0A177KBK3"/>
<evidence type="ECO:0000313" key="4">
    <source>
        <dbReference type="Proteomes" id="UP000076998"/>
    </source>
</evidence>
<reference evidence="3 4" key="1">
    <citation type="submission" date="2016-02" db="EMBL/GenBank/DDBJ databases">
        <authorList>
            <person name="Wen L."/>
            <person name="He K."/>
            <person name="Yang H."/>
        </authorList>
    </citation>
    <scope>NUCLEOTIDE SEQUENCE [LARGE SCALE GENOMIC DNA]</scope>
    <source>
        <strain evidence="3 4">CD11_3</strain>
    </source>
</reference>
<feature type="transmembrane region" description="Helical" evidence="1">
    <location>
        <begin position="111"/>
        <end position="130"/>
    </location>
</feature>
<feature type="transmembrane region" description="Helical" evidence="1">
    <location>
        <begin position="42"/>
        <end position="59"/>
    </location>
</feature>
<feature type="chain" id="PRO_5038946089" evidence="2">
    <location>
        <begin position="33"/>
        <end position="207"/>
    </location>
</feature>
<dbReference type="RefSeq" id="WP_064001296.1">
    <property type="nucleotide sequence ID" value="NZ_LSTV01000001.1"/>
</dbReference>
<evidence type="ECO:0000313" key="3">
    <source>
        <dbReference type="EMBL" id="OAH50780.1"/>
    </source>
</evidence>
<feature type="transmembrane region" description="Helical" evidence="1">
    <location>
        <begin position="137"/>
        <end position="159"/>
    </location>
</feature>
<keyword evidence="1" id="KW-1133">Transmembrane helix</keyword>
<proteinExistence type="predicted"/>
<name>A0A177KBK3_9MICO</name>
<feature type="transmembrane region" description="Helical" evidence="1">
    <location>
        <begin position="165"/>
        <end position="186"/>
    </location>
</feature>
<dbReference type="Proteomes" id="UP000076998">
    <property type="component" value="Unassembled WGS sequence"/>
</dbReference>
<protein>
    <submittedName>
        <fullName evidence="3">Uncharacterized protein</fullName>
    </submittedName>
</protein>
<evidence type="ECO:0000256" key="2">
    <source>
        <dbReference type="SAM" id="SignalP"/>
    </source>
</evidence>
<feature type="transmembrane region" description="Helical" evidence="1">
    <location>
        <begin position="71"/>
        <end position="91"/>
    </location>
</feature>
<sequence>MQRTTVWSWLIGGLLLLLQSALAVLASLAVQADDPVSVPLELGGALLVAAACVVYAFGVRAHESVVARHPAGMGVLFLLAAFVVAHAVWWAGPTGYAAGAGAESTAALGDVVAFVLAIGGAIAILRLGVIPQPWSRIPLAALVLGLLLAIVFAAVPVVAPGAGGPVGVLPATIPGVVGIVSMVLAVTTSPAAPRETTAAAGATARHG</sequence>
<accession>A0A177KBK3</accession>
<evidence type="ECO:0000256" key="1">
    <source>
        <dbReference type="SAM" id="Phobius"/>
    </source>
</evidence>
<feature type="signal peptide" evidence="2">
    <location>
        <begin position="1"/>
        <end position="32"/>
    </location>
</feature>
<dbReference type="EMBL" id="LSTV01000001">
    <property type="protein sequence ID" value="OAH50780.1"/>
    <property type="molecule type" value="Genomic_DNA"/>
</dbReference>
<comment type="caution">
    <text evidence="3">The sequence shown here is derived from an EMBL/GenBank/DDBJ whole genome shotgun (WGS) entry which is preliminary data.</text>
</comment>
<keyword evidence="2" id="KW-0732">Signal</keyword>
<organism evidence="3 4">
    <name type="scientific">Microbacterium oleivorans</name>
    <dbReference type="NCBI Taxonomy" id="273677"/>
    <lineage>
        <taxon>Bacteria</taxon>
        <taxon>Bacillati</taxon>
        <taxon>Actinomycetota</taxon>
        <taxon>Actinomycetes</taxon>
        <taxon>Micrococcales</taxon>
        <taxon>Microbacteriaceae</taxon>
        <taxon>Microbacterium</taxon>
    </lineage>
</organism>
<keyword evidence="1" id="KW-0812">Transmembrane</keyword>
<keyword evidence="1" id="KW-0472">Membrane</keyword>
<gene>
    <name evidence="3" type="ORF">AYL44_00370</name>
</gene>